<dbReference type="InterPro" id="IPR024655">
    <property type="entry name" value="Asl1_glyco_hydro_catalytic"/>
</dbReference>
<evidence type="ECO:0000259" key="3">
    <source>
        <dbReference type="Pfam" id="PF11790"/>
    </source>
</evidence>
<feature type="chain" id="PRO_5040268506" description="Asl1-like glycosyl hydrolase catalytic domain-containing protein" evidence="2">
    <location>
        <begin position="19"/>
        <end position="532"/>
    </location>
</feature>
<evidence type="ECO:0000313" key="5">
    <source>
        <dbReference type="Proteomes" id="UP000756921"/>
    </source>
</evidence>
<evidence type="ECO:0000256" key="1">
    <source>
        <dbReference type="SAM" id="MobiDB-lite"/>
    </source>
</evidence>
<keyword evidence="5" id="KW-1185">Reference proteome</keyword>
<comment type="caution">
    <text evidence="4">The sequence shown here is derived from an EMBL/GenBank/DDBJ whole genome shotgun (WGS) entry which is preliminary data.</text>
</comment>
<dbReference type="EMBL" id="WJXW01000009">
    <property type="protein sequence ID" value="KAF9733026.1"/>
    <property type="molecule type" value="Genomic_DNA"/>
</dbReference>
<evidence type="ECO:0000313" key="4">
    <source>
        <dbReference type="EMBL" id="KAF9733026.1"/>
    </source>
</evidence>
<dbReference type="GO" id="GO:0071966">
    <property type="term" value="P:fungal-type cell wall polysaccharide metabolic process"/>
    <property type="evidence" value="ECO:0007669"/>
    <property type="project" value="TreeGrafter"/>
</dbReference>
<proteinExistence type="predicted"/>
<reference evidence="4" key="1">
    <citation type="journal article" date="2020" name="Mol. Plant Microbe Interact.">
        <title>Genome Sequence of the Biocontrol Agent Coniothyrium minitans strain Conio (IMI 134523).</title>
        <authorList>
            <person name="Patel D."/>
            <person name="Shittu T.A."/>
            <person name="Baroncelli R."/>
            <person name="Muthumeenakshi S."/>
            <person name="Osborne T.H."/>
            <person name="Janganan T.K."/>
            <person name="Sreenivasaprasad S."/>
        </authorList>
    </citation>
    <scope>NUCLEOTIDE SEQUENCE</scope>
    <source>
        <strain evidence="4">Conio</strain>
    </source>
</reference>
<dbReference type="PANTHER" id="PTHR34154">
    <property type="entry name" value="ALKALI-SENSITIVE LINKAGE PROTEIN 1"/>
    <property type="match status" value="1"/>
</dbReference>
<dbReference type="Gene3D" id="3.20.20.80">
    <property type="entry name" value="Glycosidases"/>
    <property type="match status" value="1"/>
</dbReference>
<evidence type="ECO:0000256" key="2">
    <source>
        <dbReference type="SAM" id="SignalP"/>
    </source>
</evidence>
<dbReference type="Proteomes" id="UP000756921">
    <property type="component" value="Unassembled WGS sequence"/>
</dbReference>
<organism evidence="4 5">
    <name type="scientific">Paraphaeosphaeria minitans</name>
    <dbReference type="NCBI Taxonomy" id="565426"/>
    <lineage>
        <taxon>Eukaryota</taxon>
        <taxon>Fungi</taxon>
        <taxon>Dikarya</taxon>
        <taxon>Ascomycota</taxon>
        <taxon>Pezizomycotina</taxon>
        <taxon>Dothideomycetes</taxon>
        <taxon>Pleosporomycetidae</taxon>
        <taxon>Pleosporales</taxon>
        <taxon>Massarineae</taxon>
        <taxon>Didymosphaeriaceae</taxon>
        <taxon>Paraphaeosphaeria</taxon>
    </lineage>
</organism>
<gene>
    <name evidence="4" type="ORF">PMIN01_08708</name>
</gene>
<dbReference type="InterPro" id="IPR053183">
    <property type="entry name" value="ASL1"/>
</dbReference>
<dbReference type="Pfam" id="PF11790">
    <property type="entry name" value="Glyco_hydro_cc"/>
    <property type="match status" value="1"/>
</dbReference>
<dbReference type="SUPFAM" id="SSF51445">
    <property type="entry name" value="(Trans)glycosidases"/>
    <property type="match status" value="1"/>
</dbReference>
<dbReference type="AlphaFoldDB" id="A0A9P6GC96"/>
<feature type="domain" description="Asl1-like glycosyl hydrolase catalytic" evidence="3">
    <location>
        <begin position="299"/>
        <end position="530"/>
    </location>
</feature>
<name>A0A9P6GC96_9PLEO</name>
<dbReference type="PANTHER" id="PTHR34154:SF13">
    <property type="entry name" value="ASL1-LIKE GLYCOSYL HYDROLASE CATALYTIC DOMAIN-CONTAINING PROTEIN"/>
    <property type="match status" value="1"/>
</dbReference>
<dbReference type="GO" id="GO:0009277">
    <property type="term" value="C:fungal-type cell wall"/>
    <property type="evidence" value="ECO:0007669"/>
    <property type="project" value="TreeGrafter"/>
</dbReference>
<feature type="region of interest" description="Disordered" evidence="1">
    <location>
        <begin position="62"/>
        <end position="87"/>
    </location>
</feature>
<feature type="signal peptide" evidence="2">
    <location>
        <begin position="1"/>
        <end position="18"/>
    </location>
</feature>
<accession>A0A9P6GC96</accession>
<dbReference type="OrthoDB" id="43654at2759"/>
<dbReference type="InterPro" id="IPR017853">
    <property type="entry name" value="GH"/>
</dbReference>
<keyword evidence="2" id="KW-0732">Signal</keyword>
<protein>
    <recommendedName>
        <fullName evidence="3">Asl1-like glycosyl hydrolase catalytic domain-containing protein</fullName>
    </recommendedName>
</protein>
<sequence>MSPNMKLSVLAFVGAAAAFPQYNVPSAHGHGHASAHSKHFTPSGGRSGYAYPTGGWGRYNSTSPSAVAQGTGIPSKPAAEETTCTDSLTSTTTSTVYLTQSPASAASAATPVTPVSGLTSDAECAVPQTVYVTETNRVTVTVPAGGALSSAAPQAPSSSYEAVEPSAPAASAPVASAPAASSPAASSPAASVPVASAPAASAPVASAPVASAPAASVPVASVPVASAPEASYEAATSFVLASSEAAKPSAAAVAVTTPAPAAEAVTTTYAAASSAVESSAAPASTSASSAGGYAGGKRGLVYRWDGAADCKSFEGQNFGFVWNWEADTKGDIGSFAGNFIPTLRTLANAGDWASKAQAAIDAGSKVIFGLNEPDIASQANLDVPSLCTAWQANMNDFYGKVTVVGPSVSSSENEGQGLSYLQQFVEQCPEAKFDDINIHWYGPASAGFDAFKAHYEDAASKFPGKKIWVTEFGLTGATEDESADFLKSAQSYLDGESTCAGYSYFAVGTFDPTANLIGTMSALTKAGEVYVS</sequence>